<gene>
    <name evidence="8" type="ORF">SCD90_04770</name>
</gene>
<organism evidence="8 9">
    <name type="scientific">Terrihabitans rhizophilus</name>
    <dbReference type="NCBI Taxonomy" id="3092662"/>
    <lineage>
        <taxon>Bacteria</taxon>
        <taxon>Pseudomonadati</taxon>
        <taxon>Pseudomonadota</taxon>
        <taxon>Alphaproteobacteria</taxon>
        <taxon>Hyphomicrobiales</taxon>
        <taxon>Terrihabitans</taxon>
    </lineage>
</organism>
<feature type="transmembrane region" description="Helical" evidence="7">
    <location>
        <begin position="62"/>
        <end position="80"/>
    </location>
</feature>
<accession>A0ABU4RKK4</accession>
<keyword evidence="6 7" id="KW-0472">Membrane</keyword>
<keyword evidence="9" id="KW-1185">Reference proteome</keyword>
<feature type="transmembrane region" description="Helical" evidence="7">
    <location>
        <begin position="30"/>
        <end position="56"/>
    </location>
</feature>
<keyword evidence="4 7" id="KW-0812">Transmembrane</keyword>
<keyword evidence="5 7" id="KW-1133">Transmembrane helix</keyword>
<evidence type="ECO:0000256" key="3">
    <source>
        <dbReference type="ARBA" id="ARBA00022475"/>
    </source>
</evidence>
<evidence type="ECO:0000313" key="9">
    <source>
        <dbReference type="Proteomes" id="UP001274321"/>
    </source>
</evidence>
<dbReference type="EMBL" id="JAXAFJ010000002">
    <property type="protein sequence ID" value="MDX6805369.1"/>
    <property type="molecule type" value="Genomic_DNA"/>
</dbReference>
<evidence type="ECO:0000256" key="1">
    <source>
        <dbReference type="ARBA" id="ARBA00004651"/>
    </source>
</evidence>
<dbReference type="Proteomes" id="UP001274321">
    <property type="component" value="Unassembled WGS sequence"/>
</dbReference>
<comment type="similarity">
    <text evidence="2">Belongs to the UPF0410 family.</text>
</comment>
<feature type="transmembrane region" description="Helical" evidence="7">
    <location>
        <begin position="6"/>
        <end position="23"/>
    </location>
</feature>
<dbReference type="Pfam" id="PF04226">
    <property type="entry name" value="Transgly_assoc"/>
    <property type="match status" value="1"/>
</dbReference>
<name>A0ABU4RKK4_9HYPH</name>
<dbReference type="PANTHER" id="PTHR33884">
    <property type="entry name" value="UPF0410 PROTEIN YMGE"/>
    <property type="match status" value="1"/>
</dbReference>
<evidence type="ECO:0000313" key="8">
    <source>
        <dbReference type="EMBL" id="MDX6805369.1"/>
    </source>
</evidence>
<comment type="subcellular location">
    <subcellularLocation>
        <location evidence="1">Cell membrane</location>
        <topology evidence="1">Multi-pass membrane protein</topology>
    </subcellularLocation>
</comment>
<reference evidence="8 9" key="1">
    <citation type="submission" date="2023-11" db="EMBL/GenBank/DDBJ databases">
        <authorList>
            <person name="Bao R."/>
        </authorList>
    </citation>
    <scope>NUCLEOTIDE SEQUENCE [LARGE SCALE GENOMIC DNA]</scope>
    <source>
        <strain evidence="8 9">PJ23</strain>
    </source>
</reference>
<sequence>MEGVGWIATIIIGILAGWIAEKVTSRNHGLFMNLICGLIGAVVGRFIAMSVLGISYSGWIESLIVSTIGAIILLFIVGMIRGRRAA</sequence>
<protein>
    <submittedName>
        <fullName evidence="8">GlsB/YeaQ/YmgE family stress response membrane protein</fullName>
    </submittedName>
</protein>
<evidence type="ECO:0000256" key="5">
    <source>
        <dbReference type="ARBA" id="ARBA00022989"/>
    </source>
</evidence>
<dbReference type="RefSeq" id="WP_319843486.1">
    <property type="nucleotide sequence ID" value="NZ_JAXAFJ010000002.1"/>
</dbReference>
<evidence type="ECO:0000256" key="7">
    <source>
        <dbReference type="SAM" id="Phobius"/>
    </source>
</evidence>
<proteinExistence type="inferred from homology"/>
<evidence type="ECO:0000256" key="6">
    <source>
        <dbReference type="ARBA" id="ARBA00023136"/>
    </source>
</evidence>
<comment type="caution">
    <text evidence="8">The sequence shown here is derived from an EMBL/GenBank/DDBJ whole genome shotgun (WGS) entry which is preliminary data.</text>
</comment>
<evidence type="ECO:0000256" key="2">
    <source>
        <dbReference type="ARBA" id="ARBA00011006"/>
    </source>
</evidence>
<evidence type="ECO:0000256" key="4">
    <source>
        <dbReference type="ARBA" id="ARBA00022692"/>
    </source>
</evidence>
<dbReference type="PANTHER" id="PTHR33884:SF3">
    <property type="entry name" value="UPF0410 PROTEIN YMGE"/>
    <property type="match status" value="1"/>
</dbReference>
<dbReference type="InterPro" id="IPR007341">
    <property type="entry name" value="Transgly_assoc"/>
</dbReference>
<keyword evidence="3" id="KW-1003">Cell membrane</keyword>